<dbReference type="EMBL" id="VXBR01008188">
    <property type="protein sequence ID" value="NXO28276.1"/>
    <property type="molecule type" value="Genomic_DNA"/>
</dbReference>
<sequence length="86" mass="9339">FWRVAGGLLILLICSINMYFVVDYVMSLHSLGLYIGAAVLSLIYLSFVAYLTWLCLIALGASFLACGSSVSVTRALRPEQPPSPPK</sequence>
<reference evidence="2 3" key="1">
    <citation type="submission" date="2019-09" db="EMBL/GenBank/DDBJ databases">
        <title>Bird 10,000 Genomes (B10K) Project - Family phase.</title>
        <authorList>
            <person name="Zhang G."/>
        </authorList>
    </citation>
    <scope>NUCLEOTIDE SEQUENCE [LARGE SCALE GENOMIC DNA]</scope>
    <source>
        <strain evidence="2">B10K-DU-002-30</strain>
        <tissue evidence="2">Muscle</tissue>
    </source>
</reference>
<protein>
    <submittedName>
        <fullName evidence="2">NRAM2 protein</fullName>
    </submittedName>
</protein>
<keyword evidence="1" id="KW-0472">Membrane</keyword>
<feature type="non-terminal residue" evidence="2">
    <location>
        <position position="86"/>
    </location>
</feature>
<feature type="non-terminal residue" evidence="2">
    <location>
        <position position="1"/>
    </location>
</feature>
<comment type="caution">
    <text evidence="2">The sequence shown here is derived from an EMBL/GenBank/DDBJ whole genome shotgun (WGS) entry which is preliminary data.</text>
</comment>
<keyword evidence="3" id="KW-1185">Reference proteome</keyword>
<gene>
    <name evidence="2" type="primary">Slc11a2</name>
    <name evidence="2" type="ORF">CISJUN_R15071</name>
</gene>
<feature type="transmembrane region" description="Helical" evidence="1">
    <location>
        <begin position="6"/>
        <end position="26"/>
    </location>
</feature>
<keyword evidence="1" id="KW-1133">Transmembrane helix</keyword>
<dbReference type="Proteomes" id="UP000546986">
    <property type="component" value="Unassembled WGS sequence"/>
</dbReference>
<dbReference type="AlphaFoldDB" id="A0A7L1QWN6"/>
<organism evidence="2 3">
    <name type="scientific">Cisticola juncidis</name>
    <dbReference type="NCBI Taxonomy" id="52622"/>
    <lineage>
        <taxon>Eukaryota</taxon>
        <taxon>Metazoa</taxon>
        <taxon>Chordata</taxon>
        <taxon>Craniata</taxon>
        <taxon>Vertebrata</taxon>
        <taxon>Euteleostomi</taxon>
        <taxon>Archelosauria</taxon>
        <taxon>Archosauria</taxon>
        <taxon>Dinosauria</taxon>
        <taxon>Saurischia</taxon>
        <taxon>Theropoda</taxon>
        <taxon>Coelurosauria</taxon>
        <taxon>Aves</taxon>
        <taxon>Neognathae</taxon>
        <taxon>Neoaves</taxon>
        <taxon>Telluraves</taxon>
        <taxon>Australaves</taxon>
        <taxon>Passeriformes</taxon>
        <taxon>Sylvioidea</taxon>
        <taxon>Cisticolidae</taxon>
        <taxon>Cisticola</taxon>
    </lineage>
</organism>
<evidence type="ECO:0000313" key="2">
    <source>
        <dbReference type="EMBL" id="NXO28276.1"/>
    </source>
</evidence>
<evidence type="ECO:0000313" key="3">
    <source>
        <dbReference type="Proteomes" id="UP000546986"/>
    </source>
</evidence>
<keyword evidence="1" id="KW-0812">Transmembrane</keyword>
<proteinExistence type="predicted"/>
<name>A0A7L1QWN6_9PASS</name>
<accession>A0A7L1QWN6</accession>
<evidence type="ECO:0000256" key="1">
    <source>
        <dbReference type="SAM" id="Phobius"/>
    </source>
</evidence>